<keyword evidence="3" id="KW-0808">Transferase</keyword>
<dbReference type="InterPro" id="IPR007577">
    <property type="entry name" value="GlycoTrfase_DXD_sugar-bd_CS"/>
</dbReference>
<comment type="caution">
    <text evidence="8">The sequence shown here is derived from an EMBL/GenBank/DDBJ whole genome shotgun (WGS) entry which is preliminary data.</text>
</comment>
<keyword evidence="4" id="KW-0812">Transmembrane</keyword>
<evidence type="ECO:0000313" key="9">
    <source>
        <dbReference type="Proteomes" id="UP001174691"/>
    </source>
</evidence>
<dbReference type="InterPro" id="IPR029044">
    <property type="entry name" value="Nucleotide-diphossugar_trans"/>
</dbReference>
<evidence type="ECO:0000256" key="5">
    <source>
        <dbReference type="ARBA" id="ARBA00022989"/>
    </source>
</evidence>
<evidence type="ECO:0000256" key="4">
    <source>
        <dbReference type="ARBA" id="ARBA00022692"/>
    </source>
</evidence>
<reference evidence="8" key="1">
    <citation type="submission" date="2022-07" db="EMBL/GenBank/DDBJ databases">
        <title>Fungi with potential for degradation of polypropylene.</title>
        <authorList>
            <person name="Gostincar C."/>
        </authorList>
    </citation>
    <scope>NUCLEOTIDE SEQUENCE</scope>
    <source>
        <strain evidence="8">EXF-13287</strain>
    </source>
</reference>
<dbReference type="PANTHER" id="PTHR32385:SF20">
    <property type="entry name" value="MANNOSYL PHOSPHORYLINOSITOL CERAMIDE SYNTHASE CSH1-RELATED"/>
    <property type="match status" value="1"/>
</dbReference>
<dbReference type="PANTHER" id="PTHR32385">
    <property type="entry name" value="MANNOSYL PHOSPHORYLINOSITOL CERAMIDE SYNTHASE"/>
    <property type="match status" value="1"/>
</dbReference>
<gene>
    <name evidence="8" type="ORF">NKR19_g635</name>
</gene>
<dbReference type="SUPFAM" id="SSF53448">
    <property type="entry name" value="Nucleotide-diphospho-sugar transferases"/>
    <property type="match status" value="1"/>
</dbReference>
<feature type="region of interest" description="Disordered" evidence="7">
    <location>
        <begin position="211"/>
        <end position="245"/>
    </location>
</feature>
<keyword evidence="5" id="KW-1133">Transmembrane helix</keyword>
<proteinExistence type="inferred from homology"/>
<dbReference type="EMBL" id="JANBVN010000005">
    <property type="protein sequence ID" value="KAJ9165269.1"/>
    <property type="molecule type" value="Genomic_DNA"/>
</dbReference>
<keyword evidence="9" id="KW-1185">Reference proteome</keyword>
<comment type="subcellular location">
    <subcellularLocation>
        <location evidence="1">Membrane</location>
    </subcellularLocation>
</comment>
<dbReference type="InterPro" id="IPR051706">
    <property type="entry name" value="Glycosyltransferase_domain"/>
</dbReference>
<evidence type="ECO:0000256" key="3">
    <source>
        <dbReference type="ARBA" id="ARBA00022679"/>
    </source>
</evidence>
<dbReference type="GO" id="GO:0016020">
    <property type="term" value="C:membrane"/>
    <property type="evidence" value="ECO:0007669"/>
    <property type="project" value="UniProtKB-SubCell"/>
</dbReference>
<organism evidence="8 9">
    <name type="scientific">Coniochaeta hoffmannii</name>
    <dbReference type="NCBI Taxonomy" id="91930"/>
    <lineage>
        <taxon>Eukaryota</taxon>
        <taxon>Fungi</taxon>
        <taxon>Dikarya</taxon>
        <taxon>Ascomycota</taxon>
        <taxon>Pezizomycotina</taxon>
        <taxon>Sordariomycetes</taxon>
        <taxon>Sordariomycetidae</taxon>
        <taxon>Coniochaetales</taxon>
        <taxon>Coniochaetaceae</taxon>
        <taxon>Coniochaeta</taxon>
    </lineage>
</organism>
<evidence type="ECO:0000256" key="6">
    <source>
        <dbReference type="ARBA" id="ARBA00023136"/>
    </source>
</evidence>
<evidence type="ECO:0000256" key="2">
    <source>
        <dbReference type="ARBA" id="ARBA00009003"/>
    </source>
</evidence>
<keyword evidence="6" id="KW-0472">Membrane</keyword>
<sequence length="245" mass="28114">MNNLGVWSCRPKKALYGLLGFFHIFFEHSGITLTQQAALDAYYNFDNGTNSRQQLIPKIVHQVFHNWEQPGNNRLPADWQEARQTCIDLNAEFEVKLWTEELSWDFIAREFPWFSNTYGGYRSKVQRVDAVRYFLMLHYGSIYIDLDNACAANLSLLLYYPVWVADGGRGALQNNILAAQLHHPFWSLLTKRLRNYDYDYYPFPYATISTPPPGSGSRPPSGRSTTPCGRTQTRRRGVARTGSTG</sequence>
<protein>
    <recommendedName>
        <fullName evidence="10">Glycosyltransferase family 32 protein</fullName>
    </recommendedName>
</protein>
<dbReference type="Pfam" id="PF04488">
    <property type="entry name" value="Gly_transf_sug"/>
    <property type="match status" value="1"/>
</dbReference>
<dbReference type="GO" id="GO:0051999">
    <property type="term" value="P:mannosyl-inositol phosphorylceramide biosynthetic process"/>
    <property type="evidence" value="ECO:0007669"/>
    <property type="project" value="TreeGrafter"/>
</dbReference>
<evidence type="ECO:0000256" key="1">
    <source>
        <dbReference type="ARBA" id="ARBA00004370"/>
    </source>
</evidence>
<comment type="similarity">
    <text evidence="2">Belongs to the glycosyltransferase 32 family.</text>
</comment>
<evidence type="ECO:0008006" key="10">
    <source>
        <dbReference type="Google" id="ProtNLM"/>
    </source>
</evidence>
<dbReference type="GO" id="GO:0000030">
    <property type="term" value="F:mannosyltransferase activity"/>
    <property type="evidence" value="ECO:0007669"/>
    <property type="project" value="TreeGrafter"/>
</dbReference>
<dbReference type="Gene3D" id="3.90.550.20">
    <property type="match status" value="1"/>
</dbReference>
<dbReference type="AlphaFoldDB" id="A0AA38S1F2"/>
<name>A0AA38S1F2_9PEZI</name>
<evidence type="ECO:0000313" key="8">
    <source>
        <dbReference type="EMBL" id="KAJ9165269.1"/>
    </source>
</evidence>
<feature type="compositionally biased region" description="Low complexity" evidence="7">
    <location>
        <begin position="215"/>
        <end position="227"/>
    </location>
</feature>
<dbReference type="Proteomes" id="UP001174691">
    <property type="component" value="Unassembled WGS sequence"/>
</dbReference>
<accession>A0AA38S1F2</accession>
<evidence type="ECO:0000256" key="7">
    <source>
        <dbReference type="SAM" id="MobiDB-lite"/>
    </source>
</evidence>